<evidence type="ECO:0000313" key="2">
    <source>
        <dbReference type="EMBL" id="MED6146529.1"/>
    </source>
</evidence>
<sequence length="177" mass="19844">MADLCRMEQFGECNWSTMDQIKSQAQEEFWGTRKWKAEDKVRAYVIQNDTSRFGVWDTKANPSKARTNISWRNNNKVDSKVGDDVTLVEDTWGHKSENTNVNQSKEIESSWDAKKPVENSSWGDPSPKKTDRGLPVPSSMCVSKSHRQPLTGSSLKEDPAGTARHVDVGPSQSADAQ</sequence>
<keyword evidence="3" id="KW-1185">Reference proteome</keyword>
<proteinExistence type="predicted"/>
<feature type="region of interest" description="Disordered" evidence="1">
    <location>
        <begin position="90"/>
        <end position="177"/>
    </location>
</feature>
<protein>
    <submittedName>
        <fullName evidence="2">Uncharacterized protein</fullName>
    </submittedName>
</protein>
<evidence type="ECO:0000313" key="3">
    <source>
        <dbReference type="Proteomes" id="UP001341840"/>
    </source>
</evidence>
<comment type="caution">
    <text evidence="2">The sequence shown here is derived from an EMBL/GenBank/DDBJ whole genome shotgun (WGS) entry which is preliminary data.</text>
</comment>
<dbReference type="EMBL" id="JASCZI010090788">
    <property type="protein sequence ID" value="MED6146529.1"/>
    <property type="molecule type" value="Genomic_DNA"/>
</dbReference>
<gene>
    <name evidence="2" type="ORF">PIB30_035231</name>
</gene>
<evidence type="ECO:0000256" key="1">
    <source>
        <dbReference type="SAM" id="MobiDB-lite"/>
    </source>
</evidence>
<name>A0ABU6TCT0_9FABA</name>
<feature type="compositionally biased region" description="Basic and acidic residues" evidence="1">
    <location>
        <begin position="155"/>
        <end position="167"/>
    </location>
</feature>
<feature type="compositionally biased region" description="Basic and acidic residues" evidence="1">
    <location>
        <begin position="105"/>
        <end position="117"/>
    </location>
</feature>
<reference evidence="2 3" key="1">
    <citation type="journal article" date="2023" name="Plants (Basel)">
        <title>Bridging the Gap: Combining Genomics and Transcriptomics Approaches to Understand Stylosanthes scabra, an Orphan Legume from the Brazilian Caatinga.</title>
        <authorList>
            <person name="Ferreira-Neto J.R.C."/>
            <person name="da Silva M.D."/>
            <person name="Binneck E."/>
            <person name="de Melo N.F."/>
            <person name="da Silva R.H."/>
            <person name="de Melo A.L.T.M."/>
            <person name="Pandolfi V."/>
            <person name="Bustamante F.O."/>
            <person name="Brasileiro-Vidal A.C."/>
            <person name="Benko-Iseppon A.M."/>
        </authorList>
    </citation>
    <scope>NUCLEOTIDE SEQUENCE [LARGE SCALE GENOMIC DNA]</scope>
    <source>
        <tissue evidence="2">Leaves</tissue>
    </source>
</reference>
<dbReference type="Proteomes" id="UP001341840">
    <property type="component" value="Unassembled WGS sequence"/>
</dbReference>
<organism evidence="2 3">
    <name type="scientific">Stylosanthes scabra</name>
    <dbReference type="NCBI Taxonomy" id="79078"/>
    <lineage>
        <taxon>Eukaryota</taxon>
        <taxon>Viridiplantae</taxon>
        <taxon>Streptophyta</taxon>
        <taxon>Embryophyta</taxon>
        <taxon>Tracheophyta</taxon>
        <taxon>Spermatophyta</taxon>
        <taxon>Magnoliopsida</taxon>
        <taxon>eudicotyledons</taxon>
        <taxon>Gunneridae</taxon>
        <taxon>Pentapetalae</taxon>
        <taxon>rosids</taxon>
        <taxon>fabids</taxon>
        <taxon>Fabales</taxon>
        <taxon>Fabaceae</taxon>
        <taxon>Papilionoideae</taxon>
        <taxon>50 kb inversion clade</taxon>
        <taxon>dalbergioids sensu lato</taxon>
        <taxon>Dalbergieae</taxon>
        <taxon>Pterocarpus clade</taxon>
        <taxon>Stylosanthes</taxon>
    </lineage>
</organism>
<accession>A0ABU6TCT0</accession>